<dbReference type="AlphaFoldDB" id="A0A835G1Q0"/>
<evidence type="ECO:0000313" key="3">
    <source>
        <dbReference type="Proteomes" id="UP000636709"/>
    </source>
</evidence>
<proteinExistence type="predicted"/>
<protein>
    <recommendedName>
        <fullName evidence="1">DUF1618 domain-containing protein</fullName>
    </recommendedName>
</protein>
<dbReference type="EMBL" id="JACEFO010000036">
    <property type="protein sequence ID" value="KAF8783726.1"/>
    <property type="molecule type" value="Genomic_DNA"/>
</dbReference>
<dbReference type="OrthoDB" id="695634at2759"/>
<evidence type="ECO:0000313" key="2">
    <source>
        <dbReference type="EMBL" id="KAF8783726.1"/>
    </source>
</evidence>
<dbReference type="InterPro" id="IPR011676">
    <property type="entry name" value="DUF1618"/>
</dbReference>
<name>A0A835G1Q0_9POAL</name>
<evidence type="ECO:0000259" key="1">
    <source>
        <dbReference type="Pfam" id="PF07762"/>
    </source>
</evidence>
<sequence>MSRTMGCVQGSVKFVCICRRSGHGDRSGDEMAVKVWSLDMDHKLWKEDKGFPCLWKDLWKEACHMNVELRDVLLCPEPQYPVLTSDGALSFLLPSMLLRRSCGKEGDYICYFEIVRKRCLFFGQVRGYHSIGEFILPYNFFTYRHPDPRGSCPAFLQVVAVLHLQPLGIYSKMAARGEGYMYI</sequence>
<gene>
    <name evidence="2" type="ORF">HU200_000158</name>
</gene>
<accession>A0A835G1Q0</accession>
<reference evidence="2" key="1">
    <citation type="submission" date="2020-07" db="EMBL/GenBank/DDBJ databases">
        <title>Genome sequence and genetic diversity analysis of an under-domesticated orphan crop, white fonio (Digitaria exilis).</title>
        <authorList>
            <person name="Bennetzen J.L."/>
            <person name="Chen S."/>
            <person name="Ma X."/>
            <person name="Wang X."/>
            <person name="Yssel A.E.J."/>
            <person name="Chaluvadi S.R."/>
            <person name="Johnson M."/>
            <person name="Gangashetty P."/>
            <person name="Hamidou F."/>
            <person name="Sanogo M.D."/>
            <person name="Zwaenepoel A."/>
            <person name="Wallace J."/>
            <person name="Van De Peer Y."/>
            <person name="Van Deynze A."/>
        </authorList>
    </citation>
    <scope>NUCLEOTIDE SEQUENCE</scope>
    <source>
        <tissue evidence="2">Leaves</tissue>
    </source>
</reference>
<feature type="domain" description="DUF1618" evidence="1">
    <location>
        <begin position="2"/>
        <end position="85"/>
    </location>
</feature>
<organism evidence="2 3">
    <name type="scientific">Digitaria exilis</name>
    <dbReference type="NCBI Taxonomy" id="1010633"/>
    <lineage>
        <taxon>Eukaryota</taxon>
        <taxon>Viridiplantae</taxon>
        <taxon>Streptophyta</taxon>
        <taxon>Embryophyta</taxon>
        <taxon>Tracheophyta</taxon>
        <taxon>Spermatophyta</taxon>
        <taxon>Magnoliopsida</taxon>
        <taxon>Liliopsida</taxon>
        <taxon>Poales</taxon>
        <taxon>Poaceae</taxon>
        <taxon>PACMAD clade</taxon>
        <taxon>Panicoideae</taxon>
        <taxon>Panicodae</taxon>
        <taxon>Paniceae</taxon>
        <taxon>Anthephorinae</taxon>
        <taxon>Digitaria</taxon>
    </lineage>
</organism>
<dbReference type="Pfam" id="PF07762">
    <property type="entry name" value="DUF1618"/>
    <property type="match status" value="1"/>
</dbReference>
<comment type="caution">
    <text evidence="2">The sequence shown here is derived from an EMBL/GenBank/DDBJ whole genome shotgun (WGS) entry which is preliminary data.</text>
</comment>
<keyword evidence="3" id="KW-1185">Reference proteome</keyword>
<dbReference type="Proteomes" id="UP000636709">
    <property type="component" value="Unassembled WGS sequence"/>
</dbReference>